<feature type="region of interest" description="Disordered" evidence="1">
    <location>
        <begin position="287"/>
        <end position="321"/>
    </location>
</feature>
<dbReference type="SUPFAM" id="SSF52540">
    <property type="entry name" value="P-loop containing nucleoside triphosphate hydrolases"/>
    <property type="match status" value="1"/>
</dbReference>
<dbReference type="GO" id="GO:0005524">
    <property type="term" value="F:ATP binding"/>
    <property type="evidence" value="ECO:0007669"/>
    <property type="project" value="InterPro"/>
</dbReference>
<sequence length="912" mass="102978">MGDAVAAVPRPAEEILTNLRGVFPPPAQPIWYEGLYYAAANREAKASSQKKCQRKLWFHTQPLSEFDTRRPRNIQLITQSHGKSKIEDPSSKGWTWFEIRICRSTQDAEQGISRKLDNDQLLEWYSHRHHFQSEDEEWCRGRVFKHGDALLKHLQAGDVIAVYISASANRANHAKNGILLFDCGIGCGNSQSLVQLPHRDNPPQVLAYGEKRRECLLSPSSGSPLDRTSDFIDGGVDLMERLLQSEDGNWTAEHRYLKSKHAAPEPHTIFELVKSGDEYRTVNQYTLQERPPAPQPAQQPGAGEIQEEANEPDDPSDQTKPKIIVWNDSGVDRTDFARANARLLVYQMSAPLFTGSLWDKAIQATKEKGQRVLVVVDAEDLRAHGFHISRRVSWEKTIEDFRAHFNEFIKDLHKNMHLIVRLGYEGAIYVRPKAWDEGPAHMSKKSQFYCYLVPDKAEGDLLRYHGMIPGIDMAFVAGLVASLVRESEGSLKRICNTQIGAAVELALIWSHRFAGVRFCKDGDNGLNYPCPKHFDLEALPKPRLISLAEEELGYTNDGDWSLFTLLRRFQDQVSSDLVTRGSTGWLESTVPTARFGNLLTADRTEIECYRSTAAVIEEYLASPPGKPLSIGVFGSPGSGKSFGVTEVIKTMVPKFNKDEDLIEVNLSQFLTHSELLATFHRIRDLSLNRKTPVVLFDEFDSVFERQELGWLKYFLAPMQDGYFLEDGQQHTLKEAIFIFIGGTSSTYADFINGMHDNSEHRRAKKPDFASRLSAYIDIKGLNKGGKEDEMYTIRRAMILRGALTKRLNVTNGKDIPVDDRVLKALLKQTSFFHGARSIILILQMSALSGRTKFEASALPPDDQLGMHVDMAEFKKRIRKDIHDQSAHQVDEDVSKQIDVQLRQVLMAVALQS</sequence>
<dbReference type="AlphaFoldDB" id="A0A9W8VCV1"/>
<protein>
    <recommendedName>
        <fullName evidence="2">ATPase AAA-type core domain-containing protein</fullName>
    </recommendedName>
</protein>
<name>A0A9W8VCV1_9HYPO</name>
<evidence type="ECO:0000313" key="4">
    <source>
        <dbReference type="Proteomes" id="UP001152049"/>
    </source>
</evidence>
<dbReference type="EMBL" id="JAOQAZ010000026">
    <property type="protein sequence ID" value="KAJ4252487.1"/>
    <property type="molecule type" value="Genomic_DNA"/>
</dbReference>
<dbReference type="Pfam" id="PF00004">
    <property type="entry name" value="AAA"/>
    <property type="match status" value="1"/>
</dbReference>
<keyword evidence="4" id="KW-1185">Reference proteome</keyword>
<comment type="caution">
    <text evidence="3">The sequence shown here is derived from an EMBL/GenBank/DDBJ whole genome shotgun (WGS) entry which is preliminary data.</text>
</comment>
<evidence type="ECO:0000256" key="1">
    <source>
        <dbReference type="SAM" id="MobiDB-lite"/>
    </source>
</evidence>
<dbReference type="Proteomes" id="UP001152049">
    <property type="component" value="Unassembled WGS sequence"/>
</dbReference>
<feature type="domain" description="ATPase AAA-type core" evidence="2">
    <location>
        <begin position="632"/>
        <end position="706"/>
    </location>
</feature>
<evidence type="ECO:0000313" key="3">
    <source>
        <dbReference type="EMBL" id="KAJ4252487.1"/>
    </source>
</evidence>
<reference evidence="3" key="1">
    <citation type="submission" date="2022-09" db="EMBL/GenBank/DDBJ databases">
        <title>Fusarium specimens isolated from Avocado Roots.</title>
        <authorList>
            <person name="Stajich J."/>
            <person name="Roper C."/>
            <person name="Heimlech-Rivalta G."/>
        </authorList>
    </citation>
    <scope>NUCLEOTIDE SEQUENCE</scope>
    <source>
        <strain evidence="3">CF00136</strain>
    </source>
</reference>
<evidence type="ECO:0000259" key="2">
    <source>
        <dbReference type="Pfam" id="PF00004"/>
    </source>
</evidence>
<dbReference type="OrthoDB" id="5305673at2759"/>
<proteinExistence type="predicted"/>
<accession>A0A9W8VCV1</accession>
<dbReference type="GO" id="GO:0016887">
    <property type="term" value="F:ATP hydrolysis activity"/>
    <property type="evidence" value="ECO:0007669"/>
    <property type="project" value="InterPro"/>
</dbReference>
<gene>
    <name evidence="3" type="ORF">NW762_011088</name>
</gene>
<organism evidence="3 4">
    <name type="scientific">Fusarium torreyae</name>
    <dbReference type="NCBI Taxonomy" id="1237075"/>
    <lineage>
        <taxon>Eukaryota</taxon>
        <taxon>Fungi</taxon>
        <taxon>Dikarya</taxon>
        <taxon>Ascomycota</taxon>
        <taxon>Pezizomycotina</taxon>
        <taxon>Sordariomycetes</taxon>
        <taxon>Hypocreomycetidae</taxon>
        <taxon>Hypocreales</taxon>
        <taxon>Nectriaceae</taxon>
        <taxon>Fusarium</taxon>
    </lineage>
</organism>
<dbReference type="InterPro" id="IPR003959">
    <property type="entry name" value="ATPase_AAA_core"/>
</dbReference>
<feature type="compositionally biased region" description="Acidic residues" evidence="1">
    <location>
        <begin position="305"/>
        <end position="316"/>
    </location>
</feature>
<dbReference type="InterPro" id="IPR027417">
    <property type="entry name" value="P-loop_NTPase"/>
</dbReference>